<dbReference type="Proteomes" id="UP001596303">
    <property type="component" value="Unassembled WGS sequence"/>
</dbReference>
<evidence type="ECO:0000256" key="1">
    <source>
        <dbReference type="SAM" id="MobiDB-lite"/>
    </source>
</evidence>
<dbReference type="RefSeq" id="WP_377379931.1">
    <property type="nucleotide sequence ID" value="NZ_JBHSSW010000025.1"/>
</dbReference>
<gene>
    <name evidence="2" type="ORF">ACFQDM_13695</name>
</gene>
<protein>
    <recommendedName>
        <fullName evidence="4">Resolvase HTH domain-containing protein</fullName>
    </recommendedName>
</protein>
<evidence type="ECO:0000313" key="2">
    <source>
        <dbReference type="EMBL" id="MFC6199133.1"/>
    </source>
</evidence>
<feature type="region of interest" description="Disordered" evidence="1">
    <location>
        <begin position="1"/>
        <end position="26"/>
    </location>
</feature>
<evidence type="ECO:0008006" key="4">
    <source>
        <dbReference type="Google" id="ProtNLM"/>
    </source>
</evidence>
<name>A0ABW1SCP1_9PROT</name>
<keyword evidence="3" id="KW-1185">Reference proteome</keyword>
<reference evidence="3" key="1">
    <citation type="journal article" date="2019" name="Int. J. Syst. Evol. Microbiol.">
        <title>The Global Catalogue of Microorganisms (GCM) 10K type strain sequencing project: providing services to taxonomists for standard genome sequencing and annotation.</title>
        <authorList>
            <consortium name="The Broad Institute Genomics Platform"/>
            <consortium name="The Broad Institute Genome Sequencing Center for Infectious Disease"/>
            <person name="Wu L."/>
            <person name="Ma J."/>
        </authorList>
    </citation>
    <scope>NUCLEOTIDE SEQUENCE [LARGE SCALE GENOMIC DNA]</scope>
    <source>
        <strain evidence="3">CGMCC-1.15741</strain>
    </source>
</reference>
<evidence type="ECO:0000313" key="3">
    <source>
        <dbReference type="Proteomes" id="UP001596303"/>
    </source>
</evidence>
<dbReference type="EMBL" id="JBHSSW010000025">
    <property type="protein sequence ID" value="MFC6199133.1"/>
    <property type="molecule type" value="Genomic_DNA"/>
</dbReference>
<comment type="caution">
    <text evidence="2">The sequence shown here is derived from an EMBL/GenBank/DDBJ whole genome shotgun (WGS) entry which is preliminary data.</text>
</comment>
<sequence>MKSDPMESVNVTTYRIPPSQGPGSGKAAWVEFGRARMDNEQTLWSIIHDQTATIAELQAEVALLRDQIASRKPKGGRPKTDDKTTARIEAALAGGMSQRKAARLCGVSAMTVSRVAARVAARGAVK</sequence>
<accession>A0ABW1SCP1</accession>
<proteinExistence type="predicted"/>
<organism evidence="2 3">
    <name type="scientific">Ponticaulis profundi</name>
    <dbReference type="NCBI Taxonomy" id="2665222"/>
    <lineage>
        <taxon>Bacteria</taxon>
        <taxon>Pseudomonadati</taxon>
        <taxon>Pseudomonadota</taxon>
        <taxon>Alphaproteobacteria</taxon>
        <taxon>Hyphomonadales</taxon>
        <taxon>Hyphomonadaceae</taxon>
        <taxon>Ponticaulis</taxon>
    </lineage>
</organism>